<proteinExistence type="inferred from homology"/>
<dbReference type="GO" id="GO:0050660">
    <property type="term" value="F:flavin adenine dinucleotide binding"/>
    <property type="evidence" value="ECO:0007669"/>
    <property type="project" value="InterPro"/>
</dbReference>
<evidence type="ECO:0000256" key="2">
    <source>
        <dbReference type="ARBA" id="ARBA00010139"/>
    </source>
</evidence>
<comment type="similarity">
    <text evidence="2">Belongs to the FAD-binding monooxygenase family.</text>
</comment>
<sequence>MVHTTSRTEHVDVLIVGAGISGIGAAYYLQKEHPDRSYAILEARGATGGTWDLFRYPGIRSDSDLHTFGYEFKPWRDQDAIASADKILAYLRETSAENGIDAKIRFHHKVLGAEWSSADARWVVDVERRVAGEGTEELVQISANWIFCAGGYYRYDQGYTPRFEGRDRFRGQVVHPQHWPEDLDYAGKKVVIIGSGATAVTLVPAMADTAGHVTMLQRSPTYVLPVPSKDTFANAAQKLLGAERGYALARRKNIVKQRAVYQLSQKYPAAARKLIRHLNARELPAGYPVDEHFNPAYNPWDQRLCAVPDADLFKAISSGAASVVTDRILTFTETGIQLESGKHLEADIIVTATGLNIQLLGGMSLTVDGTPVDLADSVAYKAMMLSGVPNFAFAFGYTNSSWTLKVGLLCEHFCRLLSHMDAQGYDIARADVVEDGMATRPMLDLSAGYVQRALDRLPKQGDGDPWRVSMNYYYDVEMLREGSVVDPHLQFASSEQAVAQPKRAVALPV</sequence>
<protein>
    <submittedName>
        <fullName evidence="8">Flavin-binding monooxygenase</fullName>
    </submittedName>
</protein>
<dbReference type="SUPFAM" id="SSF51905">
    <property type="entry name" value="FAD/NAD(P)-binding domain"/>
    <property type="match status" value="2"/>
</dbReference>
<evidence type="ECO:0000256" key="6">
    <source>
        <dbReference type="ARBA" id="ARBA00023002"/>
    </source>
</evidence>
<dbReference type="GO" id="GO:0004499">
    <property type="term" value="F:N,N-dimethylaniline monooxygenase activity"/>
    <property type="evidence" value="ECO:0007669"/>
    <property type="project" value="InterPro"/>
</dbReference>
<dbReference type="PRINTS" id="PR00411">
    <property type="entry name" value="PNDRDTASEI"/>
</dbReference>
<evidence type="ECO:0000256" key="3">
    <source>
        <dbReference type="ARBA" id="ARBA00022630"/>
    </source>
</evidence>
<dbReference type="PANTHER" id="PTHR43872">
    <property type="entry name" value="MONOOXYGENASE, PUTATIVE (AFU_ORTHOLOGUE AFUA_8G02570)-RELATED"/>
    <property type="match status" value="1"/>
</dbReference>
<evidence type="ECO:0000256" key="1">
    <source>
        <dbReference type="ARBA" id="ARBA00001974"/>
    </source>
</evidence>
<dbReference type="InterPro" id="IPR036188">
    <property type="entry name" value="FAD/NAD-bd_sf"/>
</dbReference>
<dbReference type="AlphaFoldDB" id="A0A7I7WTW2"/>
<dbReference type="RefSeq" id="WP_163689655.1">
    <property type="nucleotide sequence ID" value="NZ_AP022608.1"/>
</dbReference>
<name>A0A7I7WTW2_MYCGU</name>
<dbReference type="GO" id="GO:0050661">
    <property type="term" value="F:NADP binding"/>
    <property type="evidence" value="ECO:0007669"/>
    <property type="project" value="InterPro"/>
</dbReference>
<dbReference type="Proteomes" id="UP000466187">
    <property type="component" value="Chromosome"/>
</dbReference>
<dbReference type="EMBL" id="AP022608">
    <property type="protein sequence ID" value="BBZ20974.1"/>
    <property type="molecule type" value="Genomic_DNA"/>
</dbReference>
<comment type="cofactor">
    <cofactor evidence="1">
        <name>FAD</name>
        <dbReference type="ChEBI" id="CHEBI:57692"/>
    </cofactor>
</comment>
<dbReference type="Pfam" id="PF00743">
    <property type="entry name" value="FMO-like"/>
    <property type="match status" value="1"/>
</dbReference>
<keyword evidence="4" id="KW-0274">FAD</keyword>
<evidence type="ECO:0000256" key="4">
    <source>
        <dbReference type="ARBA" id="ARBA00022827"/>
    </source>
</evidence>
<evidence type="ECO:0000256" key="7">
    <source>
        <dbReference type="ARBA" id="ARBA00023033"/>
    </source>
</evidence>
<gene>
    <name evidence="8" type="ORF">MGAD_53090</name>
</gene>
<dbReference type="InterPro" id="IPR051820">
    <property type="entry name" value="FAD-binding_MO"/>
</dbReference>
<dbReference type="Gene3D" id="3.50.50.60">
    <property type="entry name" value="FAD/NAD(P)-binding domain"/>
    <property type="match status" value="2"/>
</dbReference>
<reference evidence="8 9" key="1">
    <citation type="journal article" date="2019" name="Emerg. Microbes Infect.">
        <title>Comprehensive subspecies identification of 175 nontuberculous mycobacteria species based on 7547 genomic profiles.</title>
        <authorList>
            <person name="Matsumoto Y."/>
            <person name="Kinjo T."/>
            <person name="Motooka D."/>
            <person name="Nabeya D."/>
            <person name="Jung N."/>
            <person name="Uechi K."/>
            <person name="Horii T."/>
            <person name="Iida T."/>
            <person name="Fujita J."/>
            <person name="Nakamura S."/>
        </authorList>
    </citation>
    <scope>NUCLEOTIDE SEQUENCE [LARGE SCALE GENOMIC DNA]</scope>
    <source>
        <strain evidence="8 9">JCM 12688</strain>
    </source>
</reference>
<keyword evidence="5" id="KW-0521">NADP</keyword>
<keyword evidence="7 8" id="KW-0503">Monooxygenase</keyword>
<evidence type="ECO:0000256" key="5">
    <source>
        <dbReference type="ARBA" id="ARBA00022857"/>
    </source>
</evidence>
<evidence type="ECO:0000313" key="8">
    <source>
        <dbReference type="EMBL" id="BBZ20974.1"/>
    </source>
</evidence>
<keyword evidence="6" id="KW-0560">Oxidoreductase</keyword>
<dbReference type="InterPro" id="IPR020946">
    <property type="entry name" value="Flavin_mOase-like"/>
</dbReference>
<dbReference type="FunFam" id="3.50.50.60:FF:000228">
    <property type="entry name" value="FAD-containing monooxygenase EthA"/>
    <property type="match status" value="1"/>
</dbReference>
<organism evidence="8 9">
    <name type="scientific">Mycolicibacterium gadium</name>
    <name type="common">Mycobacterium gadium</name>
    <dbReference type="NCBI Taxonomy" id="1794"/>
    <lineage>
        <taxon>Bacteria</taxon>
        <taxon>Bacillati</taxon>
        <taxon>Actinomycetota</taxon>
        <taxon>Actinomycetes</taxon>
        <taxon>Mycobacteriales</taxon>
        <taxon>Mycobacteriaceae</taxon>
        <taxon>Mycolicibacterium</taxon>
    </lineage>
</organism>
<accession>A0A7I7WTW2</accession>
<keyword evidence="3" id="KW-0285">Flavoprotein</keyword>
<dbReference type="Pfam" id="PF13450">
    <property type="entry name" value="NAD_binding_8"/>
    <property type="match status" value="1"/>
</dbReference>
<evidence type="ECO:0000313" key="9">
    <source>
        <dbReference type="Proteomes" id="UP000466187"/>
    </source>
</evidence>
<dbReference type="PANTHER" id="PTHR43872:SF1">
    <property type="entry name" value="MONOOXYGENASE, PUTATIVE (AFU_ORTHOLOGUE AFUA_8G02570)-RELATED"/>
    <property type="match status" value="1"/>
</dbReference>
<dbReference type="KEGG" id="mgad:MGAD_53090"/>